<reference evidence="2" key="1">
    <citation type="submission" date="2022-07" db="EMBL/GenBank/DDBJ databases">
        <title>Draft genome sequence of Zalerion maritima ATCC 34329, a (micro)plastics degrading marine fungus.</title>
        <authorList>
            <person name="Paco A."/>
            <person name="Goncalves M.F.M."/>
            <person name="Rocha-Santos T.A.P."/>
            <person name="Alves A."/>
        </authorList>
    </citation>
    <scope>NUCLEOTIDE SEQUENCE</scope>
    <source>
        <strain evidence="2">ATCC 34329</strain>
    </source>
</reference>
<proteinExistence type="predicted"/>
<evidence type="ECO:0000256" key="1">
    <source>
        <dbReference type="SAM" id="MobiDB-lite"/>
    </source>
</evidence>
<evidence type="ECO:0000313" key="2">
    <source>
        <dbReference type="EMBL" id="KAJ2905244.1"/>
    </source>
</evidence>
<gene>
    <name evidence="2" type="ORF">MKZ38_005946</name>
</gene>
<dbReference type="Proteomes" id="UP001201980">
    <property type="component" value="Unassembled WGS sequence"/>
</dbReference>
<comment type="caution">
    <text evidence="2">The sequence shown here is derived from an EMBL/GenBank/DDBJ whole genome shotgun (WGS) entry which is preliminary data.</text>
</comment>
<name>A0AAD5RVS3_9PEZI</name>
<keyword evidence="3" id="KW-1185">Reference proteome</keyword>
<protein>
    <submittedName>
        <fullName evidence="2">Uncharacterized protein</fullName>
    </submittedName>
</protein>
<evidence type="ECO:0000313" key="3">
    <source>
        <dbReference type="Proteomes" id="UP001201980"/>
    </source>
</evidence>
<dbReference type="EMBL" id="JAKWBI020000035">
    <property type="protein sequence ID" value="KAJ2905244.1"/>
    <property type="molecule type" value="Genomic_DNA"/>
</dbReference>
<accession>A0AAD5RVS3</accession>
<dbReference type="AlphaFoldDB" id="A0AAD5RVS3"/>
<sequence>MSPVSFYSIQLPYHLALDPDSEEVMAAVLQMYSLRAATGPGAPGKKVNWTDEQGQGAQRPIQVDYSQHWPMGGREQILAQPPRDTRRSRLTSAS</sequence>
<feature type="region of interest" description="Disordered" evidence="1">
    <location>
        <begin position="39"/>
        <end position="94"/>
    </location>
</feature>
<organism evidence="2 3">
    <name type="scientific">Zalerion maritima</name>
    <dbReference type="NCBI Taxonomy" id="339359"/>
    <lineage>
        <taxon>Eukaryota</taxon>
        <taxon>Fungi</taxon>
        <taxon>Dikarya</taxon>
        <taxon>Ascomycota</taxon>
        <taxon>Pezizomycotina</taxon>
        <taxon>Sordariomycetes</taxon>
        <taxon>Lulworthiomycetidae</taxon>
        <taxon>Lulworthiales</taxon>
        <taxon>Lulworthiaceae</taxon>
        <taxon>Zalerion</taxon>
    </lineage>
</organism>